<dbReference type="OMA" id="RGVTVCN"/>
<dbReference type="Proteomes" id="UP000070544">
    <property type="component" value="Unassembled WGS sequence"/>
</dbReference>
<dbReference type="GO" id="GO:0003714">
    <property type="term" value="F:transcription corepressor activity"/>
    <property type="evidence" value="ECO:0007669"/>
    <property type="project" value="InterPro"/>
</dbReference>
<dbReference type="STRING" id="1344416.A0A139ABM4"/>
<dbReference type="Pfam" id="PF00389">
    <property type="entry name" value="2-Hacid_dh"/>
    <property type="match status" value="1"/>
</dbReference>
<gene>
    <name evidence="5" type="ORF">M427DRAFT_58132</name>
</gene>
<dbReference type="Pfam" id="PF02826">
    <property type="entry name" value="2-Hacid_dh_C"/>
    <property type="match status" value="1"/>
</dbReference>
<dbReference type="InterPro" id="IPR051638">
    <property type="entry name" value="CTBP_dehydrogenase"/>
</dbReference>
<dbReference type="GO" id="GO:0051287">
    <property type="term" value="F:NAD binding"/>
    <property type="evidence" value="ECO:0007669"/>
    <property type="project" value="InterPro"/>
</dbReference>
<dbReference type="AlphaFoldDB" id="A0A139ABM4"/>
<dbReference type="PANTHER" id="PTHR46029:SF7">
    <property type="entry name" value="C-TERMINAL-BINDING PROTEIN"/>
    <property type="match status" value="1"/>
</dbReference>
<dbReference type="CDD" id="cd05299">
    <property type="entry name" value="CtBP_dh"/>
    <property type="match status" value="1"/>
</dbReference>
<sequence length="355" mass="39851">MAVSPPNNVILYVDGMYPDADLEKRIFGPEFEIVMTSRINSLADLTPEQRERVVGLLIWRVPGPGEELKKFPNLKGVVRMGVGYDIVDRKACAELGVGVMNVPDYGTAEVSEQAISMTLALRRGLLFYHYDRFRGVIDRPRSNPDRPVHQGELDWRVVEDPVIRRMSVQTFGILGLGRIGTASALKAKAFGFRVIFYDPYVPNGFDRAIGVERYRDLDAFLRECDVLSLHCNLNPETRGIIGAREFHLLKKNAIFINTSRGPTYDIEALYDALKDGHLSGAGLDVLPVEPPKAPYPRLVQAYKDGEEWLNGKVIITPHAAYYSPEAYDDIRLKSAETMRAFFSPQQQNVIPPNAL</sequence>
<reference evidence="5 6" key="1">
    <citation type="journal article" date="2015" name="Genome Biol. Evol.">
        <title>Phylogenomic analyses indicate that early fungi evolved digesting cell walls of algal ancestors of land plants.</title>
        <authorList>
            <person name="Chang Y."/>
            <person name="Wang S."/>
            <person name="Sekimoto S."/>
            <person name="Aerts A.L."/>
            <person name="Choi C."/>
            <person name="Clum A."/>
            <person name="LaButti K.M."/>
            <person name="Lindquist E.A."/>
            <person name="Yee Ngan C."/>
            <person name="Ohm R.A."/>
            <person name="Salamov A.A."/>
            <person name="Grigoriev I.V."/>
            <person name="Spatafora J.W."/>
            <person name="Berbee M.L."/>
        </authorList>
    </citation>
    <scope>NUCLEOTIDE SEQUENCE [LARGE SCALE GENOMIC DNA]</scope>
    <source>
        <strain evidence="5 6">JEL478</strain>
    </source>
</reference>
<feature type="domain" description="D-isomer specific 2-hydroxyacid dehydrogenase NAD-binding" evidence="4">
    <location>
        <begin position="154"/>
        <end position="320"/>
    </location>
</feature>
<dbReference type="SUPFAM" id="SSF51735">
    <property type="entry name" value="NAD(P)-binding Rossmann-fold domains"/>
    <property type="match status" value="1"/>
</dbReference>
<dbReference type="GO" id="GO:0005634">
    <property type="term" value="C:nucleus"/>
    <property type="evidence" value="ECO:0007669"/>
    <property type="project" value="TreeGrafter"/>
</dbReference>
<dbReference type="InterPro" id="IPR036291">
    <property type="entry name" value="NAD(P)-bd_dom_sf"/>
</dbReference>
<evidence type="ECO:0000259" key="3">
    <source>
        <dbReference type="Pfam" id="PF00389"/>
    </source>
</evidence>
<dbReference type="Gene3D" id="3.40.50.720">
    <property type="entry name" value="NAD(P)-binding Rossmann-like Domain"/>
    <property type="match status" value="2"/>
</dbReference>
<name>A0A139ABM4_GONPJ</name>
<evidence type="ECO:0000259" key="4">
    <source>
        <dbReference type="Pfam" id="PF02826"/>
    </source>
</evidence>
<protein>
    <submittedName>
        <fullName evidence="5">Phosphoglycerate dehydrogenase</fullName>
    </submittedName>
</protein>
<organism evidence="5 6">
    <name type="scientific">Gonapodya prolifera (strain JEL478)</name>
    <name type="common">Monoblepharis prolifera</name>
    <dbReference type="NCBI Taxonomy" id="1344416"/>
    <lineage>
        <taxon>Eukaryota</taxon>
        <taxon>Fungi</taxon>
        <taxon>Fungi incertae sedis</taxon>
        <taxon>Chytridiomycota</taxon>
        <taxon>Chytridiomycota incertae sedis</taxon>
        <taxon>Monoblepharidomycetes</taxon>
        <taxon>Monoblepharidales</taxon>
        <taxon>Gonapodyaceae</taxon>
        <taxon>Gonapodya</taxon>
    </lineage>
</organism>
<keyword evidence="6" id="KW-1185">Reference proteome</keyword>
<dbReference type="GO" id="GO:0001221">
    <property type="term" value="F:transcription coregulator binding"/>
    <property type="evidence" value="ECO:0007669"/>
    <property type="project" value="TreeGrafter"/>
</dbReference>
<evidence type="ECO:0000256" key="2">
    <source>
        <dbReference type="RuleBase" id="RU003719"/>
    </source>
</evidence>
<dbReference type="GO" id="GO:0140297">
    <property type="term" value="F:DNA-binding transcription factor binding"/>
    <property type="evidence" value="ECO:0007669"/>
    <property type="project" value="TreeGrafter"/>
</dbReference>
<evidence type="ECO:0000313" key="6">
    <source>
        <dbReference type="Proteomes" id="UP000070544"/>
    </source>
</evidence>
<dbReference type="InterPro" id="IPR006139">
    <property type="entry name" value="D-isomer_2_OHA_DH_cat_dom"/>
</dbReference>
<proteinExistence type="inferred from homology"/>
<dbReference type="PANTHER" id="PTHR46029">
    <property type="entry name" value="C-TERMINAL-BINDING PROTEIN"/>
    <property type="match status" value="1"/>
</dbReference>
<keyword evidence="2" id="KW-0560">Oxidoreductase</keyword>
<dbReference type="GO" id="GO:0003713">
    <property type="term" value="F:transcription coactivator activity"/>
    <property type="evidence" value="ECO:0007669"/>
    <property type="project" value="TreeGrafter"/>
</dbReference>
<feature type="domain" description="D-isomer specific 2-hydroxyacid dehydrogenase catalytic" evidence="3">
    <location>
        <begin position="32"/>
        <end position="344"/>
    </location>
</feature>
<dbReference type="SUPFAM" id="SSF52283">
    <property type="entry name" value="Formate/glycerate dehydrogenase catalytic domain-like"/>
    <property type="match status" value="1"/>
</dbReference>
<dbReference type="GO" id="GO:0016616">
    <property type="term" value="F:oxidoreductase activity, acting on the CH-OH group of donors, NAD or NADP as acceptor"/>
    <property type="evidence" value="ECO:0007669"/>
    <property type="project" value="InterPro"/>
</dbReference>
<dbReference type="EMBL" id="KQ965773">
    <property type="protein sequence ID" value="KXS13875.1"/>
    <property type="molecule type" value="Genomic_DNA"/>
</dbReference>
<evidence type="ECO:0000313" key="5">
    <source>
        <dbReference type="EMBL" id="KXS13875.1"/>
    </source>
</evidence>
<accession>A0A139ABM4</accession>
<dbReference type="InterPro" id="IPR043322">
    <property type="entry name" value="CtBP"/>
</dbReference>
<dbReference type="InterPro" id="IPR006140">
    <property type="entry name" value="D-isomer_DH_NAD-bd"/>
</dbReference>
<dbReference type="OrthoDB" id="298012at2759"/>
<dbReference type="GO" id="GO:0006357">
    <property type="term" value="P:regulation of transcription by RNA polymerase II"/>
    <property type="evidence" value="ECO:0007669"/>
    <property type="project" value="TreeGrafter"/>
</dbReference>
<evidence type="ECO:0000256" key="1">
    <source>
        <dbReference type="ARBA" id="ARBA00005854"/>
    </source>
</evidence>
<comment type="similarity">
    <text evidence="1 2">Belongs to the D-isomer specific 2-hydroxyacid dehydrogenase family.</text>
</comment>